<dbReference type="AlphaFoldDB" id="A0A2P2NJX2"/>
<protein>
    <submittedName>
        <fullName evidence="1">Uncharacterized protein</fullName>
    </submittedName>
</protein>
<name>A0A2P2NJX2_RHIMU</name>
<sequence>MNLYLSTCIVNDISQVLLSKQPK</sequence>
<evidence type="ECO:0000313" key="1">
    <source>
        <dbReference type="EMBL" id="MBX42778.1"/>
    </source>
</evidence>
<organism evidence="1">
    <name type="scientific">Rhizophora mucronata</name>
    <name type="common">Asiatic mangrove</name>
    <dbReference type="NCBI Taxonomy" id="61149"/>
    <lineage>
        <taxon>Eukaryota</taxon>
        <taxon>Viridiplantae</taxon>
        <taxon>Streptophyta</taxon>
        <taxon>Embryophyta</taxon>
        <taxon>Tracheophyta</taxon>
        <taxon>Spermatophyta</taxon>
        <taxon>Magnoliopsida</taxon>
        <taxon>eudicotyledons</taxon>
        <taxon>Gunneridae</taxon>
        <taxon>Pentapetalae</taxon>
        <taxon>rosids</taxon>
        <taxon>fabids</taxon>
        <taxon>Malpighiales</taxon>
        <taxon>Rhizophoraceae</taxon>
        <taxon>Rhizophora</taxon>
    </lineage>
</organism>
<proteinExistence type="predicted"/>
<reference evidence="1" key="1">
    <citation type="submission" date="2018-02" db="EMBL/GenBank/DDBJ databases">
        <title>Rhizophora mucronata_Transcriptome.</title>
        <authorList>
            <person name="Meera S.P."/>
            <person name="Sreeshan A."/>
            <person name="Augustine A."/>
        </authorList>
    </citation>
    <scope>NUCLEOTIDE SEQUENCE</scope>
    <source>
        <tissue evidence="1">Leaf</tissue>
    </source>
</reference>
<dbReference type="EMBL" id="GGEC01062294">
    <property type="protein sequence ID" value="MBX42778.1"/>
    <property type="molecule type" value="Transcribed_RNA"/>
</dbReference>
<accession>A0A2P2NJX2</accession>